<name>A0A1B8QFE8_9GAMM</name>
<reference evidence="2 3" key="1">
    <citation type="submission" date="2016-06" db="EMBL/GenBank/DDBJ databases">
        <title>Draft genome of Moraxella atlantae CCUG 66109.</title>
        <authorList>
            <person name="Salva-Serra F."/>
            <person name="Engstrom-Jakobsson H."/>
            <person name="Thorell K."/>
            <person name="Gonzales-Siles L."/>
            <person name="Karlsson R."/>
            <person name="Boulund F."/>
            <person name="Engstrand L."/>
            <person name="Kristiansson E."/>
            <person name="Moore E."/>
        </authorList>
    </citation>
    <scope>NUCLEOTIDE SEQUENCE [LARGE SCALE GENOMIC DNA]</scope>
    <source>
        <strain evidence="2 3">CCUG 66109</strain>
    </source>
</reference>
<dbReference type="InterPro" id="IPR051044">
    <property type="entry name" value="MAG_DAG_Lipase"/>
</dbReference>
<dbReference type="PANTHER" id="PTHR11614">
    <property type="entry name" value="PHOSPHOLIPASE-RELATED"/>
    <property type="match status" value="1"/>
</dbReference>
<dbReference type="SUPFAM" id="SSF53474">
    <property type="entry name" value="alpha/beta-Hydrolases"/>
    <property type="match status" value="1"/>
</dbReference>
<comment type="caution">
    <text evidence="2">The sequence shown here is derived from an EMBL/GenBank/DDBJ whole genome shotgun (WGS) entry which is preliminary data.</text>
</comment>
<dbReference type="OrthoDB" id="5614837at2"/>
<dbReference type="EMBL" id="LZMZ01000005">
    <property type="protein sequence ID" value="OBX80625.1"/>
    <property type="molecule type" value="Genomic_DNA"/>
</dbReference>
<evidence type="ECO:0000259" key="1">
    <source>
        <dbReference type="Pfam" id="PF12146"/>
    </source>
</evidence>
<dbReference type="InterPro" id="IPR022742">
    <property type="entry name" value="Hydrolase_4"/>
</dbReference>
<protein>
    <recommendedName>
        <fullName evidence="1">Serine aminopeptidase S33 domain-containing protein</fullName>
    </recommendedName>
</protein>
<evidence type="ECO:0000313" key="2">
    <source>
        <dbReference type="EMBL" id="OBX80625.1"/>
    </source>
</evidence>
<dbReference type="STRING" id="34059.A9308_03570"/>
<dbReference type="Proteomes" id="UP000092508">
    <property type="component" value="Unassembled WGS sequence"/>
</dbReference>
<evidence type="ECO:0000313" key="3">
    <source>
        <dbReference type="Proteomes" id="UP000092508"/>
    </source>
</evidence>
<dbReference type="Pfam" id="PF12146">
    <property type="entry name" value="Hydrolase_4"/>
    <property type="match status" value="1"/>
</dbReference>
<dbReference type="AlphaFoldDB" id="A0A1B8QFE8"/>
<dbReference type="InterPro" id="IPR029058">
    <property type="entry name" value="AB_hydrolase_fold"/>
</dbReference>
<proteinExistence type="predicted"/>
<feature type="domain" description="Serine aminopeptidase S33" evidence="1">
    <location>
        <begin position="21"/>
        <end position="290"/>
    </location>
</feature>
<dbReference type="Gene3D" id="3.40.50.1820">
    <property type="entry name" value="alpha/beta hydrolase"/>
    <property type="match status" value="1"/>
</dbReference>
<gene>
    <name evidence="2" type="ORF">A9308_03570</name>
</gene>
<dbReference type="RefSeq" id="WP_067234858.1">
    <property type="nucleotide sequence ID" value="NZ_LZMZ01000005.1"/>
</dbReference>
<accession>A0A1B8QFE8</accession>
<organism evidence="2 3">
    <name type="scientific">Faucicola atlantae</name>
    <dbReference type="NCBI Taxonomy" id="34059"/>
    <lineage>
        <taxon>Bacteria</taxon>
        <taxon>Pseudomonadati</taxon>
        <taxon>Pseudomonadota</taxon>
        <taxon>Gammaproteobacteria</taxon>
        <taxon>Moraxellales</taxon>
        <taxon>Moraxellaceae</taxon>
        <taxon>Faucicola</taxon>
    </lineage>
</organism>
<sequence length="308" mass="34967">MSAPILSDRLYNRYVPPEDIEPIAALLLVHGMVEHSGRYTDFAEFLAQHGVVVQTFDQLGHGRRAAELGDLGYMGLPDPAQRILDYTRVQYDALAYDYPDLPKFILGHSMGSFVTRALLPGLTEGQNKQLAGAILMGTSDANPLAGVFLPITRALNVIAPQQDSAVLDGLLRRVTNLPFWRERDKNHLNWLNTDHEQIQRAIDDPLMMFHFSYNGFYALMELMARATPADWAQGVRRDLPMLWVSGQDDNVGQMGKALPRIVKRLREQAFSDVEYKQYMGMRHEILFDPDHAQVYDDIIGWMKQHLTT</sequence>